<reference evidence="2" key="1">
    <citation type="journal article" date="2020" name="mSystems">
        <title>Genome- and Community-Level Interaction Insights into Carbon Utilization and Element Cycling Functions of Hydrothermarchaeota in Hydrothermal Sediment.</title>
        <authorList>
            <person name="Zhou Z."/>
            <person name="Liu Y."/>
            <person name="Xu W."/>
            <person name="Pan J."/>
            <person name="Luo Z.H."/>
            <person name="Li M."/>
        </authorList>
    </citation>
    <scope>NUCLEOTIDE SEQUENCE [LARGE SCALE GENOMIC DNA]</scope>
    <source>
        <strain evidence="2">SpSt-776</strain>
    </source>
</reference>
<organism evidence="2">
    <name type="scientific">Desulfobacca acetoxidans</name>
    <dbReference type="NCBI Taxonomy" id="60893"/>
    <lineage>
        <taxon>Bacteria</taxon>
        <taxon>Pseudomonadati</taxon>
        <taxon>Thermodesulfobacteriota</taxon>
        <taxon>Desulfobaccia</taxon>
        <taxon>Desulfobaccales</taxon>
        <taxon>Desulfobaccaceae</taxon>
        <taxon>Desulfobacca</taxon>
    </lineage>
</organism>
<comment type="caution">
    <text evidence="2">The sequence shown here is derived from an EMBL/GenBank/DDBJ whole genome shotgun (WGS) entry which is preliminary data.</text>
</comment>
<feature type="transmembrane region" description="Helical" evidence="1">
    <location>
        <begin position="46"/>
        <end position="71"/>
    </location>
</feature>
<dbReference type="PANTHER" id="PTHR41324">
    <property type="entry name" value="MEMBRANE PROTEIN-RELATED"/>
    <property type="match status" value="1"/>
</dbReference>
<feature type="transmembrane region" description="Helical" evidence="1">
    <location>
        <begin position="139"/>
        <end position="159"/>
    </location>
</feature>
<keyword evidence="1" id="KW-1133">Transmembrane helix</keyword>
<feature type="transmembrane region" description="Helical" evidence="1">
    <location>
        <begin position="214"/>
        <end position="238"/>
    </location>
</feature>
<dbReference type="Pfam" id="PF09991">
    <property type="entry name" value="DUF2232"/>
    <property type="match status" value="1"/>
</dbReference>
<proteinExistence type="predicted"/>
<name>A0A7C3WIH3_9BACT</name>
<keyword evidence="1" id="KW-0812">Transmembrane</keyword>
<evidence type="ECO:0000313" key="2">
    <source>
        <dbReference type="EMBL" id="HGB15469.1"/>
    </source>
</evidence>
<feature type="transmembrane region" description="Helical" evidence="1">
    <location>
        <begin position="316"/>
        <end position="340"/>
    </location>
</feature>
<feature type="transmembrane region" description="Helical" evidence="1">
    <location>
        <begin position="258"/>
        <end position="277"/>
    </location>
</feature>
<protein>
    <submittedName>
        <fullName evidence="2">DUF2232 domain-containing protein</fullName>
    </submittedName>
</protein>
<accession>A0A7C3WIH3</accession>
<dbReference type="PANTHER" id="PTHR41324:SF1">
    <property type="entry name" value="DUF2232 DOMAIN-CONTAINING PROTEIN"/>
    <property type="match status" value="1"/>
</dbReference>
<sequence length="351" mass="37964">MRPSSTCSDPGRQTGPAAGINALRAANAAALSEPGRITLAVRRPNVWLLGLACLGFLLVASQAHPLAQLALGTWVPLPVILVGWRSGERSALGLAVAAALLVSATQPTLKGMWENLSIGELLLVGVLLSSFRNRGISPAPAIIMTAGTLALVALFFLLIQAAWAGQSPLALFHQKARETAQTLEKVFAQTGMETRSWLPLGGSPWDWETLVSRIFPGLFVINVALVAWLNTAAALFLARVLNWPEAGLPLSDWSNPEWLIFLFLGAGFLLLAPLASLRLIGLNLLLVTGFLYFCQGVAVVAATFQRFQAPLFLRLLGYPLLFVNPVFFLVIILGLADLWLDFRRLHRPHKT</sequence>
<dbReference type="EMBL" id="DTHB01000053">
    <property type="protein sequence ID" value="HGB15469.1"/>
    <property type="molecule type" value="Genomic_DNA"/>
</dbReference>
<evidence type="ECO:0000256" key="1">
    <source>
        <dbReference type="SAM" id="Phobius"/>
    </source>
</evidence>
<dbReference type="InterPro" id="IPR018710">
    <property type="entry name" value="DUF2232"/>
</dbReference>
<keyword evidence="1" id="KW-0472">Membrane</keyword>
<feature type="transmembrane region" description="Helical" evidence="1">
    <location>
        <begin position="284"/>
        <end position="304"/>
    </location>
</feature>
<gene>
    <name evidence="2" type="ORF">ENV62_09585</name>
</gene>
<dbReference type="AlphaFoldDB" id="A0A7C3WIH3"/>